<evidence type="ECO:0000313" key="2">
    <source>
        <dbReference type="Proteomes" id="UP000824072"/>
    </source>
</evidence>
<gene>
    <name evidence="1" type="ORF">IAB02_00030</name>
</gene>
<dbReference type="PANTHER" id="PTHR46638">
    <property type="entry name" value="CORRINOID ADENOSYLTRANSFERASE"/>
    <property type="match status" value="1"/>
</dbReference>
<proteinExistence type="predicted"/>
<dbReference type="Pfam" id="PF02572">
    <property type="entry name" value="CobA_CobO_BtuR"/>
    <property type="match status" value="1"/>
</dbReference>
<dbReference type="Proteomes" id="UP000824072">
    <property type="component" value="Unassembled WGS sequence"/>
</dbReference>
<evidence type="ECO:0000313" key="1">
    <source>
        <dbReference type="EMBL" id="HIU32927.1"/>
    </source>
</evidence>
<dbReference type="EMBL" id="DVMU01000002">
    <property type="protein sequence ID" value="HIU32927.1"/>
    <property type="molecule type" value="Genomic_DNA"/>
</dbReference>
<dbReference type="InterPro" id="IPR027417">
    <property type="entry name" value="P-loop_NTPase"/>
</dbReference>
<accession>A0A9D1I941</accession>
<dbReference type="GO" id="GO:0009236">
    <property type="term" value="P:cobalamin biosynthetic process"/>
    <property type="evidence" value="ECO:0007669"/>
    <property type="project" value="InterPro"/>
</dbReference>
<sequence>MRKGLIHIYYGDGKGKTTCALGMALRALGNGLRVQLYQFLKDAPSGEIEALKRFERAEVFRAGAGCGKFLWQMDREERETFLAAQRRLLHRACACAVDSRADLLILDEILSAGDAIGPQEILELLSRRAPEIEIVLTGHQAPPALLAAADYVTFLQKQKHPYDRGVSARRGIEY</sequence>
<dbReference type="PANTHER" id="PTHR46638:SF1">
    <property type="entry name" value="CORRINOID ADENOSYLTRANSFERASE"/>
    <property type="match status" value="1"/>
</dbReference>
<reference evidence="1" key="2">
    <citation type="journal article" date="2021" name="PeerJ">
        <title>Extensive microbial diversity within the chicken gut microbiome revealed by metagenomics and culture.</title>
        <authorList>
            <person name="Gilroy R."/>
            <person name="Ravi A."/>
            <person name="Getino M."/>
            <person name="Pursley I."/>
            <person name="Horton D.L."/>
            <person name="Alikhan N.F."/>
            <person name="Baker D."/>
            <person name="Gharbi K."/>
            <person name="Hall N."/>
            <person name="Watson M."/>
            <person name="Adriaenssens E.M."/>
            <person name="Foster-Nyarko E."/>
            <person name="Jarju S."/>
            <person name="Secka A."/>
            <person name="Antonio M."/>
            <person name="Oren A."/>
            <person name="Chaudhuri R.R."/>
            <person name="La Ragione R."/>
            <person name="Hildebrand F."/>
            <person name="Pallen M.J."/>
        </authorList>
    </citation>
    <scope>NUCLEOTIDE SEQUENCE</scope>
    <source>
        <strain evidence="1">ChiHcec3-11533</strain>
    </source>
</reference>
<protein>
    <submittedName>
        <fullName evidence="1">Cob(I)yrinic acid a,c-diamide adenosyltransferase</fullName>
    </submittedName>
</protein>
<dbReference type="GO" id="GO:0005524">
    <property type="term" value="F:ATP binding"/>
    <property type="evidence" value="ECO:0007669"/>
    <property type="project" value="InterPro"/>
</dbReference>
<dbReference type="GO" id="GO:0008817">
    <property type="term" value="F:corrinoid adenosyltransferase activity"/>
    <property type="evidence" value="ECO:0007669"/>
    <property type="project" value="InterPro"/>
</dbReference>
<dbReference type="AlphaFoldDB" id="A0A9D1I941"/>
<dbReference type="Gene3D" id="3.40.50.300">
    <property type="entry name" value="P-loop containing nucleotide triphosphate hydrolases"/>
    <property type="match status" value="1"/>
</dbReference>
<dbReference type="PIRSF" id="PIRSF015617">
    <property type="entry name" value="Adensltrnsf_CobA"/>
    <property type="match status" value="1"/>
</dbReference>
<dbReference type="SUPFAM" id="SSF52540">
    <property type="entry name" value="P-loop containing nucleoside triphosphate hydrolases"/>
    <property type="match status" value="1"/>
</dbReference>
<comment type="caution">
    <text evidence="1">The sequence shown here is derived from an EMBL/GenBank/DDBJ whole genome shotgun (WGS) entry which is preliminary data.</text>
</comment>
<organism evidence="1 2">
    <name type="scientific">Candidatus Pullichristensenella excrementigallinarum</name>
    <dbReference type="NCBI Taxonomy" id="2840907"/>
    <lineage>
        <taxon>Bacteria</taxon>
        <taxon>Bacillati</taxon>
        <taxon>Bacillota</taxon>
        <taxon>Clostridia</taxon>
        <taxon>Candidatus Pullichristensenella</taxon>
    </lineage>
</organism>
<reference evidence="1" key="1">
    <citation type="submission" date="2020-10" db="EMBL/GenBank/DDBJ databases">
        <authorList>
            <person name="Gilroy R."/>
        </authorList>
    </citation>
    <scope>NUCLEOTIDE SEQUENCE</scope>
    <source>
        <strain evidence="1">ChiHcec3-11533</strain>
    </source>
</reference>
<name>A0A9D1I941_9FIRM</name>
<dbReference type="InterPro" id="IPR003724">
    <property type="entry name" value="CblAdoTrfase_CobA"/>
</dbReference>